<reference evidence="2 3" key="1">
    <citation type="submission" date="2015-04" db="EMBL/GenBank/DDBJ databases">
        <title>Lasius niger genome sequencing.</title>
        <authorList>
            <person name="Konorov E.A."/>
            <person name="Nikitin M.A."/>
            <person name="Kirill M.V."/>
            <person name="Chang P."/>
        </authorList>
    </citation>
    <scope>NUCLEOTIDE SEQUENCE [LARGE SCALE GENOMIC DNA]</scope>
    <source>
        <tissue evidence="2">Whole</tissue>
    </source>
</reference>
<evidence type="ECO:0000313" key="2">
    <source>
        <dbReference type="EMBL" id="KMQ84858.1"/>
    </source>
</evidence>
<dbReference type="AlphaFoldDB" id="A0A0J7K351"/>
<accession>A0A0J7K351</accession>
<dbReference type="EMBL" id="LBMM01015333">
    <property type="protein sequence ID" value="KMQ84858.1"/>
    <property type="molecule type" value="Genomic_DNA"/>
</dbReference>
<protein>
    <submittedName>
        <fullName evidence="2">Protein daughterless</fullName>
    </submittedName>
</protein>
<name>A0A0J7K351_LASNI</name>
<organism evidence="2 3">
    <name type="scientific">Lasius niger</name>
    <name type="common">Black garden ant</name>
    <dbReference type="NCBI Taxonomy" id="67767"/>
    <lineage>
        <taxon>Eukaryota</taxon>
        <taxon>Metazoa</taxon>
        <taxon>Ecdysozoa</taxon>
        <taxon>Arthropoda</taxon>
        <taxon>Hexapoda</taxon>
        <taxon>Insecta</taxon>
        <taxon>Pterygota</taxon>
        <taxon>Neoptera</taxon>
        <taxon>Endopterygota</taxon>
        <taxon>Hymenoptera</taxon>
        <taxon>Apocrita</taxon>
        <taxon>Aculeata</taxon>
        <taxon>Formicoidea</taxon>
        <taxon>Formicidae</taxon>
        <taxon>Formicinae</taxon>
        <taxon>Lasius</taxon>
        <taxon>Lasius</taxon>
    </lineage>
</organism>
<dbReference type="PaxDb" id="67767-A0A0J7K351"/>
<comment type="caution">
    <text evidence="2">The sequence shown here is derived from an EMBL/GenBank/DDBJ whole genome shotgun (WGS) entry which is preliminary data.</text>
</comment>
<keyword evidence="3" id="KW-1185">Reference proteome</keyword>
<gene>
    <name evidence="2" type="ORF">RF55_17002</name>
</gene>
<feature type="region of interest" description="Disordered" evidence="1">
    <location>
        <begin position="22"/>
        <end position="84"/>
    </location>
</feature>
<proteinExistence type="predicted"/>
<dbReference type="Proteomes" id="UP000036403">
    <property type="component" value="Unassembled WGS sequence"/>
</dbReference>
<evidence type="ECO:0000313" key="3">
    <source>
        <dbReference type="Proteomes" id="UP000036403"/>
    </source>
</evidence>
<dbReference type="OrthoDB" id="10034090at2759"/>
<dbReference type="STRING" id="67767.A0A0J7K351"/>
<sequence length="84" mass="8935">MEERLDDAINVLRNHAESQVGLHLGPVGPHGGIYSHTSPPQLDHLTSPHPAVTVTQPQGSYPGLTPTPDTDGSIKIERLPVTNA</sequence>
<feature type="non-terminal residue" evidence="2">
    <location>
        <position position="84"/>
    </location>
</feature>
<evidence type="ECO:0000256" key="1">
    <source>
        <dbReference type="SAM" id="MobiDB-lite"/>
    </source>
</evidence>